<dbReference type="GO" id="GO:0005881">
    <property type="term" value="C:cytoplasmic microtubule"/>
    <property type="evidence" value="ECO:0007669"/>
    <property type="project" value="TreeGrafter"/>
</dbReference>
<dbReference type="EMBL" id="HE575324">
    <property type="protein sequence ID" value="CCC95932.1"/>
    <property type="molecule type" value="Genomic_DNA"/>
</dbReference>
<protein>
    <submittedName>
        <fullName evidence="3">Uncharacterized protein TCIL3000_11_14490</fullName>
    </submittedName>
</protein>
<proteinExistence type="predicted"/>
<evidence type="ECO:0000313" key="3">
    <source>
        <dbReference type="EMBL" id="CCC95932.1"/>
    </source>
</evidence>
<name>G0V2R0_TRYCI</name>
<feature type="compositionally biased region" description="Polar residues" evidence="1">
    <location>
        <begin position="590"/>
        <end position="643"/>
    </location>
</feature>
<organism evidence="3">
    <name type="scientific">Trypanosoma congolense (strain IL3000)</name>
    <dbReference type="NCBI Taxonomy" id="1068625"/>
    <lineage>
        <taxon>Eukaryota</taxon>
        <taxon>Discoba</taxon>
        <taxon>Euglenozoa</taxon>
        <taxon>Kinetoplastea</taxon>
        <taxon>Metakinetoplastina</taxon>
        <taxon>Trypanosomatida</taxon>
        <taxon>Trypanosomatidae</taxon>
        <taxon>Trypanosoma</taxon>
        <taxon>Nannomonas</taxon>
    </lineage>
</organism>
<dbReference type="AlphaFoldDB" id="G0V2R0"/>
<dbReference type="Pfam" id="PF12348">
    <property type="entry name" value="CLASP_N"/>
    <property type="match status" value="1"/>
</dbReference>
<dbReference type="VEuPathDB" id="TriTrypDB:TcIL3000.11.14490"/>
<dbReference type="GO" id="GO:0008017">
    <property type="term" value="F:microtubule binding"/>
    <property type="evidence" value="ECO:0007669"/>
    <property type="project" value="TreeGrafter"/>
</dbReference>
<feature type="region of interest" description="Disordered" evidence="1">
    <location>
        <begin position="263"/>
        <end position="313"/>
    </location>
</feature>
<dbReference type="PANTHER" id="PTHR21567">
    <property type="entry name" value="CLASP"/>
    <property type="match status" value="1"/>
</dbReference>
<gene>
    <name evidence="3" type="ORF">TCIL3000_11_14490</name>
</gene>
<dbReference type="Gene3D" id="1.25.10.10">
    <property type="entry name" value="Leucine-rich Repeat Variant"/>
    <property type="match status" value="3"/>
</dbReference>
<dbReference type="InterPro" id="IPR016024">
    <property type="entry name" value="ARM-type_fold"/>
</dbReference>
<feature type="region of interest" description="Disordered" evidence="1">
    <location>
        <begin position="590"/>
        <end position="676"/>
    </location>
</feature>
<dbReference type="InterPro" id="IPR024395">
    <property type="entry name" value="CLASP_N_dom"/>
</dbReference>
<sequence>MPTNNMNGEYTCNVTDKGLGTQLRKLSEILTVSKGGSAKWEERLKALQQLGLFAKADISGHREFMYLMSTFVKVPLQSHIEENRATLSSEACRVVALLAECSTNRRAWQAASEWFIPSLLKLTVRKKEVFVNSAVKTLVRLASTNSFGPRAFKELLRGCTGGHAATRRHSFNVLNVFLQHCQNNEGEFVLAPYLEEVSQVLRSGLSDADAITRKCARDCYWNFHSCEREAARVLFSELDGTVKRALMHDQQRDPVRGSVYVAGEQLPSAPPDDGARNHTSGPPRPSPVEDARPESLGVTGVGPEVNQKPTSEALRFRGERWEMMRTCLESSAWMERLSGVRCVAEEFPHIQKKEECAKLLIMRLCDSDFRVAQAAIDVLPLVSRLYPSMCRDLLPELITSLLINVDEGRGLSGASRKLLMNIIKANPVGCIIKAIYYELRRIVSPTLKVHALDYAKYLYIENASYFSQQIPVKRAVEELTLLIQSENNKNSAVCKAATAALTALYVVAKNSFIRLLLHHVSTDERETVIEALQLSVPHLEQDCRRSLLGQRLLPHPPPAVSCSFAGLLAKGGDGLSSKAKVGELQQYLPSVSQVSTRGPTKDPSSGSKGETLPSATRRQKGSSTRLWSKATTVAQREQQSSPNAGPLTSGDPSSVLPGKRPVHHDPTSLVHASRPAPVGEHHTVDEVLDYVERVQDTVDTRSVLDLIDSEVAKNPRPWFDGFNRLLVQLERLIPHSSQPDRVVRSLSLKVLHTLVGSNPLRQYVNRSLKRVLLLVRIGMDDVFPEVREDAMAVMHFILQSGLYPTDYLLNAMAMCLDSWLRGGNSGYCSKGWLILMSSVKDLIIQLGPSAVLAPCSFKEYAEVRNVPPGVVSEPVLRRVCGAVVCALEHNTPEVRLSAVVSCAAIWMAFGSSALSYFASLTAGQQKLVSLYFHRLSSERLQSSGTAAVYRDMAEEMQAAGVSYPSL</sequence>
<dbReference type="SUPFAM" id="SSF48371">
    <property type="entry name" value="ARM repeat"/>
    <property type="match status" value="1"/>
</dbReference>
<evidence type="ECO:0000259" key="2">
    <source>
        <dbReference type="Pfam" id="PF12348"/>
    </source>
</evidence>
<dbReference type="GO" id="GO:0000226">
    <property type="term" value="P:microtubule cytoskeleton organization"/>
    <property type="evidence" value="ECO:0007669"/>
    <property type="project" value="TreeGrafter"/>
</dbReference>
<dbReference type="GO" id="GO:0005819">
    <property type="term" value="C:spindle"/>
    <property type="evidence" value="ECO:0007669"/>
    <property type="project" value="UniProtKB-ARBA"/>
</dbReference>
<dbReference type="InterPro" id="IPR011989">
    <property type="entry name" value="ARM-like"/>
</dbReference>
<dbReference type="GO" id="GO:0000278">
    <property type="term" value="P:mitotic cell cycle"/>
    <property type="evidence" value="ECO:0007669"/>
    <property type="project" value="UniProtKB-ARBA"/>
</dbReference>
<evidence type="ECO:0000256" key="1">
    <source>
        <dbReference type="SAM" id="MobiDB-lite"/>
    </source>
</evidence>
<accession>G0V2R0</accession>
<feature type="domain" description="CLASP N-terminal" evidence="2">
    <location>
        <begin position="34"/>
        <end position="246"/>
    </location>
</feature>
<reference evidence="3" key="1">
    <citation type="journal article" date="2012" name="Proc. Natl. Acad. Sci. U.S.A.">
        <title>Antigenic diversity is generated by distinct evolutionary mechanisms in African trypanosome species.</title>
        <authorList>
            <person name="Jackson A.P."/>
            <person name="Berry A."/>
            <person name="Aslett M."/>
            <person name="Allison H.C."/>
            <person name="Burton P."/>
            <person name="Vavrova-Anderson J."/>
            <person name="Brown R."/>
            <person name="Browne H."/>
            <person name="Corton N."/>
            <person name="Hauser H."/>
            <person name="Gamble J."/>
            <person name="Gilderthorp R."/>
            <person name="Marcello L."/>
            <person name="McQuillan J."/>
            <person name="Otto T.D."/>
            <person name="Quail M.A."/>
            <person name="Sanders M.J."/>
            <person name="van Tonder A."/>
            <person name="Ginger M.L."/>
            <person name="Field M.C."/>
            <person name="Barry J.D."/>
            <person name="Hertz-Fowler C."/>
            <person name="Berriman M."/>
        </authorList>
    </citation>
    <scope>NUCLEOTIDE SEQUENCE</scope>
    <source>
        <strain evidence="3">IL3000</strain>
    </source>
</reference>
<dbReference type="PANTHER" id="PTHR21567:SF9">
    <property type="entry name" value="CLIP-ASSOCIATING PROTEIN"/>
    <property type="match status" value="1"/>
</dbReference>